<dbReference type="RefSeq" id="WP_068725460.1">
    <property type="nucleotide sequence ID" value="NZ_LSKU01000001.1"/>
</dbReference>
<dbReference type="Proteomes" id="UP000070352">
    <property type="component" value="Unassembled WGS sequence"/>
</dbReference>
<organism evidence="1 2">
    <name type="scientific">Tepidibacillus decaturensis</name>
    <dbReference type="NCBI Taxonomy" id="1413211"/>
    <lineage>
        <taxon>Bacteria</taxon>
        <taxon>Bacillati</taxon>
        <taxon>Bacillota</taxon>
        <taxon>Bacilli</taxon>
        <taxon>Bacillales</taxon>
        <taxon>Bacillaceae</taxon>
        <taxon>Tepidibacillus</taxon>
    </lineage>
</organism>
<sequence>MGNLDPENVAYEFIVYELKMDKPYELNKIEKYRKDEEVYIIVKTKDKIIHLFMDRPIKKEPYGIWSVYKYVICLWQNKSTENGSLKIHKQAAK</sequence>
<reference evidence="1 2" key="1">
    <citation type="submission" date="2016-02" db="EMBL/GenBank/DDBJ databases">
        <title>Draft Genome for Tepidibacillus decaturensis nov. sp. Strain Z9, an Anaerobic, Moderately Thermophilic and Heterotrophic Bacterium from Deep Subsurface of the Illinois Basin, USA.</title>
        <authorList>
            <person name="Dong Y."/>
            <person name="Chang J.Y."/>
            <person name="Sanford R."/>
            <person name="Fouke B.W."/>
        </authorList>
    </citation>
    <scope>NUCLEOTIDE SEQUENCE [LARGE SCALE GENOMIC DNA]</scope>
    <source>
        <strain evidence="1 2">Z9</strain>
    </source>
</reference>
<dbReference type="EMBL" id="LSKU01000001">
    <property type="protein sequence ID" value="KXG44120.1"/>
    <property type="molecule type" value="Genomic_DNA"/>
</dbReference>
<evidence type="ECO:0000313" key="1">
    <source>
        <dbReference type="EMBL" id="KXG44120.1"/>
    </source>
</evidence>
<accession>A0A135L5A9</accession>
<protein>
    <submittedName>
        <fullName evidence="1">Uncharacterized protein</fullName>
    </submittedName>
</protein>
<name>A0A135L5A9_9BACI</name>
<proteinExistence type="predicted"/>
<gene>
    <name evidence="1" type="ORF">U473_08980</name>
</gene>
<evidence type="ECO:0000313" key="2">
    <source>
        <dbReference type="Proteomes" id="UP000070352"/>
    </source>
</evidence>
<comment type="caution">
    <text evidence="1">The sequence shown here is derived from an EMBL/GenBank/DDBJ whole genome shotgun (WGS) entry which is preliminary data.</text>
</comment>
<dbReference type="AlphaFoldDB" id="A0A135L5A9"/>
<keyword evidence="2" id="KW-1185">Reference proteome</keyword>